<sequence length="263" mass="26674">MNTFRTPFALLAGAAALALGAPATAADATTSVQVTQLQFVTGNGLTLQWLDGFGFQSAFAESREAGGLGGNSLREPDPLLPASGAAAQSLATATAHAVASVSADADGRSLLSAGAWRFIVTPDLSQPHTGQAWLQQASGFTLSGAGQVTVLVDYTLSVASPFSDGGHSWALAALTLNAGNLDTGTSFSAERLLASPLLSGGSGTDSGRVSFVIDVDNAQQTGWFSLRSNVDVSAAAAVPEPQAWALFALGLGTLLLAARRRGR</sequence>
<accession>A0ABU9CMM6</accession>
<dbReference type="Proteomes" id="UP001365405">
    <property type="component" value="Unassembled WGS sequence"/>
</dbReference>
<keyword evidence="1" id="KW-0732">Signal</keyword>
<feature type="chain" id="PRO_5046356007" evidence="1">
    <location>
        <begin position="26"/>
        <end position="263"/>
    </location>
</feature>
<dbReference type="EMBL" id="JBBUTH010000010">
    <property type="protein sequence ID" value="MEK8053066.1"/>
    <property type="molecule type" value="Genomic_DNA"/>
</dbReference>
<keyword evidence="3" id="KW-1185">Reference proteome</keyword>
<evidence type="ECO:0000313" key="3">
    <source>
        <dbReference type="Proteomes" id="UP001365405"/>
    </source>
</evidence>
<feature type="signal peptide" evidence="1">
    <location>
        <begin position="1"/>
        <end position="25"/>
    </location>
</feature>
<comment type="caution">
    <text evidence="2">The sequence shown here is derived from an EMBL/GenBank/DDBJ whole genome shotgun (WGS) entry which is preliminary data.</text>
</comment>
<name>A0ABU9CMM6_9BURK</name>
<reference evidence="2 3" key="1">
    <citation type="submission" date="2024-04" db="EMBL/GenBank/DDBJ databases">
        <title>Novel species of the genus Ideonella isolated from streams.</title>
        <authorList>
            <person name="Lu H."/>
        </authorList>
    </citation>
    <scope>NUCLEOTIDE SEQUENCE [LARGE SCALE GENOMIC DNA]</scope>
    <source>
        <strain evidence="2 3">DXS22W</strain>
    </source>
</reference>
<proteinExistence type="predicted"/>
<gene>
    <name evidence="2" type="ORF">AACH10_22625</name>
</gene>
<dbReference type="RefSeq" id="WP_341412799.1">
    <property type="nucleotide sequence ID" value="NZ_JBBUTH010000010.1"/>
</dbReference>
<evidence type="ECO:0000313" key="2">
    <source>
        <dbReference type="EMBL" id="MEK8053066.1"/>
    </source>
</evidence>
<organism evidence="2 3">
    <name type="scientific">Pseudaquabacterium inlustre</name>
    <dbReference type="NCBI Taxonomy" id="2984192"/>
    <lineage>
        <taxon>Bacteria</taxon>
        <taxon>Pseudomonadati</taxon>
        <taxon>Pseudomonadota</taxon>
        <taxon>Betaproteobacteria</taxon>
        <taxon>Burkholderiales</taxon>
        <taxon>Sphaerotilaceae</taxon>
        <taxon>Pseudaquabacterium</taxon>
    </lineage>
</organism>
<protein>
    <submittedName>
        <fullName evidence="2">PEP-CTERM sorting domain-containing protein</fullName>
    </submittedName>
</protein>
<evidence type="ECO:0000256" key="1">
    <source>
        <dbReference type="SAM" id="SignalP"/>
    </source>
</evidence>